<keyword evidence="2" id="KW-1185">Reference proteome</keyword>
<dbReference type="OrthoDB" id="1708386at2"/>
<evidence type="ECO:0000313" key="2">
    <source>
        <dbReference type="Proteomes" id="UP000037267"/>
    </source>
</evidence>
<evidence type="ECO:0000313" key="1">
    <source>
        <dbReference type="EMBL" id="KNF06939.1"/>
    </source>
</evidence>
<comment type="caution">
    <text evidence="1">The sequence shown here is derived from an EMBL/GenBank/DDBJ whole genome shotgun (WGS) entry which is preliminary data.</text>
</comment>
<dbReference type="RefSeq" id="WP_050379145.1">
    <property type="nucleotide sequence ID" value="NZ_LGSS01000058.1"/>
</dbReference>
<sequence length="127" mass="15306">MRFIFKEAHRLTKEIVEKFKDVDYKTQFKLCLTYLLEERKVQNLVYEVEDIEISTGNLRAKVWEKHGKKRIYINQVWYVRGGKDYRSCTLGYYDLNRQGKYIEDMKGIASTASMGRYLQERLNEINF</sequence>
<dbReference type="STRING" id="1503.CLPU_58c00020"/>
<organism evidence="1 2">
    <name type="scientific">Gottschalkia purinilytica</name>
    <name type="common">Clostridium purinilyticum</name>
    <dbReference type="NCBI Taxonomy" id="1503"/>
    <lineage>
        <taxon>Bacteria</taxon>
        <taxon>Bacillati</taxon>
        <taxon>Bacillota</taxon>
        <taxon>Tissierellia</taxon>
        <taxon>Tissierellales</taxon>
        <taxon>Gottschalkiaceae</taxon>
        <taxon>Gottschalkia</taxon>
    </lineage>
</organism>
<gene>
    <name evidence="1" type="ORF">CLPU_58c00020</name>
</gene>
<protein>
    <submittedName>
        <fullName evidence="1">Uncharacterized protein</fullName>
    </submittedName>
</protein>
<accession>A0A0L0W600</accession>
<dbReference type="AlphaFoldDB" id="A0A0L0W600"/>
<name>A0A0L0W600_GOTPU</name>
<dbReference type="EMBL" id="LGSS01000058">
    <property type="protein sequence ID" value="KNF06939.1"/>
    <property type="molecule type" value="Genomic_DNA"/>
</dbReference>
<dbReference type="Proteomes" id="UP000037267">
    <property type="component" value="Unassembled WGS sequence"/>
</dbReference>
<reference evidence="2" key="1">
    <citation type="submission" date="2015-07" db="EMBL/GenBank/DDBJ databases">
        <title>Draft genome sequence of the purine-degrading Gottschalkia purinilyticum DSM 1384 (formerly Clostridium purinilyticum).</title>
        <authorList>
            <person name="Poehlein A."/>
            <person name="Schiel-Bengelsdorf B."/>
            <person name="Bengelsdorf F.R."/>
            <person name="Daniel R."/>
            <person name="Duerre P."/>
        </authorList>
    </citation>
    <scope>NUCLEOTIDE SEQUENCE [LARGE SCALE GENOMIC DNA]</scope>
    <source>
        <strain evidence="2">DSM 1384</strain>
    </source>
</reference>
<proteinExistence type="predicted"/>